<accession>A0A267G652</accession>
<evidence type="ECO:0008006" key="5">
    <source>
        <dbReference type="Google" id="ProtNLM"/>
    </source>
</evidence>
<sequence>MKNLNAANLLLACCTGALLIALQFAPAQARRPPSSNDRGGNFSCYECNVFRGETGARVQCQEYTEDPETKTRNWIIVPINRLPITKKMCKACGTYVTWSENHHRKPRGGDESQVTLVISRFCMEEEVDSRFHNGRCVENLGSHSIMQRCFCFSDNCNNYESWSMTKFGP</sequence>
<keyword evidence="4" id="KW-1185">Reference proteome</keyword>
<gene>
    <name evidence="2" type="ORF">BOX15_Mlig003558g1</name>
    <name evidence="3" type="ORF">BOX15_Mlig003558g2</name>
</gene>
<protein>
    <recommendedName>
        <fullName evidence="5">Protein quiver</fullName>
    </recommendedName>
</protein>
<evidence type="ECO:0000313" key="4">
    <source>
        <dbReference type="Proteomes" id="UP000215902"/>
    </source>
</evidence>
<evidence type="ECO:0000313" key="3">
    <source>
        <dbReference type="EMBL" id="PAA80864.1"/>
    </source>
</evidence>
<organism evidence="3 4">
    <name type="scientific">Macrostomum lignano</name>
    <dbReference type="NCBI Taxonomy" id="282301"/>
    <lineage>
        <taxon>Eukaryota</taxon>
        <taxon>Metazoa</taxon>
        <taxon>Spiralia</taxon>
        <taxon>Lophotrochozoa</taxon>
        <taxon>Platyhelminthes</taxon>
        <taxon>Rhabditophora</taxon>
        <taxon>Macrostomorpha</taxon>
        <taxon>Macrostomida</taxon>
        <taxon>Macrostomidae</taxon>
        <taxon>Macrostomum</taxon>
    </lineage>
</organism>
<feature type="signal peptide" evidence="1">
    <location>
        <begin position="1"/>
        <end position="29"/>
    </location>
</feature>
<reference evidence="3 4" key="1">
    <citation type="submission" date="2017-06" db="EMBL/GenBank/DDBJ databases">
        <title>A platform for efficient transgenesis in Macrostomum lignano, a flatworm model organism for stem cell research.</title>
        <authorList>
            <person name="Berezikov E."/>
        </authorList>
    </citation>
    <scope>NUCLEOTIDE SEQUENCE [LARGE SCALE GENOMIC DNA]</scope>
    <source>
        <strain evidence="3">DV1</strain>
        <tissue evidence="3">Whole organism</tissue>
    </source>
</reference>
<keyword evidence="1" id="KW-0732">Signal</keyword>
<dbReference type="EMBL" id="NIVC01000562">
    <property type="protein sequence ID" value="PAA80864.1"/>
    <property type="molecule type" value="Genomic_DNA"/>
</dbReference>
<dbReference type="AlphaFoldDB" id="A0A267G652"/>
<dbReference type="EMBL" id="NIVC01001942">
    <property type="protein sequence ID" value="PAA62399.1"/>
    <property type="molecule type" value="Genomic_DNA"/>
</dbReference>
<evidence type="ECO:0000256" key="1">
    <source>
        <dbReference type="SAM" id="SignalP"/>
    </source>
</evidence>
<evidence type="ECO:0000313" key="2">
    <source>
        <dbReference type="EMBL" id="PAA62399.1"/>
    </source>
</evidence>
<name>A0A267G652_9PLAT</name>
<feature type="chain" id="PRO_5011916174" description="Protein quiver" evidence="1">
    <location>
        <begin position="30"/>
        <end position="169"/>
    </location>
</feature>
<comment type="caution">
    <text evidence="3">The sequence shown here is derived from an EMBL/GenBank/DDBJ whole genome shotgun (WGS) entry which is preliminary data.</text>
</comment>
<dbReference type="Proteomes" id="UP000215902">
    <property type="component" value="Unassembled WGS sequence"/>
</dbReference>
<proteinExistence type="predicted"/>